<evidence type="ECO:0000313" key="2">
    <source>
        <dbReference type="EMBL" id="EGZ30146.1"/>
    </source>
</evidence>
<dbReference type="RefSeq" id="XP_009517421.1">
    <property type="nucleotide sequence ID" value="XM_009519126.1"/>
</dbReference>
<dbReference type="EMBL" id="JH159151">
    <property type="protein sequence ID" value="EGZ30146.1"/>
    <property type="molecule type" value="Genomic_DNA"/>
</dbReference>
<evidence type="ECO:0000313" key="3">
    <source>
        <dbReference type="Proteomes" id="UP000002640"/>
    </source>
</evidence>
<feature type="region of interest" description="Disordered" evidence="1">
    <location>
        <begin position="68"/>
        <end position="98"/>
    </location>
</feature>
<keyword evidence="3" id="KW-1185">Reference proteome</keyword>
<name>G4YJN4_PHYSP</name>
<evidence type="ECO:0000256" key="1">
    <source>
        <dbReference type="SAM" id="MobiDB-lite"/>
    </source>
</evidence>
<accession>G4YJN4</accession>
<sequence>MAGAREKRRTARILRGETTMWKAIWTELKAIHSKEGAQALSAACVAKAPEEDCQVDGACVLVPQASPPRATAGQAATPLPDAAGETATPPPDAASDAASPALTTLALAAANQGTPAPRQRSAPAKRSRGRASLDSDDDDAEEAEYHLVPPTSRVLRPRRSADASYSGTSLFGSSDEEHGAVDNAADIDYDAAADQSEVCSIMSSDSEDDLNQVEDDDDPDDFGGLDYGDEPMEDDLVDEDESDVDERGCDDLAEEDEVEDEDPNYLAAISERHFAEKFLESLGGAEKVLAGDVVGKALENLRAHVTSGWSEPINPDVYEHLQAP</sequence>
<dbReference type="Proteomes" id="UP000002640">
    <property type="component" value="Unassembled WGS sequence"/>
</dbReference>
<feature type="compositionally biased region" description="Polar residues" evidence="1">
    <location>
        <begin position="163"/>
        <end position="172"/>
    </location>
</feature>
<feature type="region of interest" description="Disordered" evidence="1">
    <location>
        <begin position="200"/>
        <end position="247"/>
    </location>
</feature>
<dbReference type="KEGG" id="psoj:PHYSODRAFT_295031"/>
<feature type="region of interest" description="Disordered" evidence="1">
    <location>
        <begin position="110"/>
        <end position="187"/>
    </location>
</feature>
<proteinExistence type="predicted"/>
<gene>
    <name evidence="2" type="ORF">PHYSODRAFT_295031</name>
</gene>
<dbReference type="InParanoid" id="G4YJN4"/>
<feature type="compositionally biased region" description="Acidic residues" evidence="1">
    <location>
        <begin position="205"/>
        <end position="244"/>
    </location>
</feature>
<organism evidence="2 3">
    <name type="scientific">Phytophthora sojae (strain P6497)</name>
    <name type="common">Soybean stem and root rot agent</name>
    <name type="synonym">Phytophthora megasperma f. sp. glycines</name>
    <dbReference type="NCBI Taxonomy" id="1094619"/>
    <lineage>
        <taxon>Eukaryota</taxon>
        <taxon>Sar</taxon>
        <taxon>Stramenopiles</taxon>
        <taxon>Oomycota</taxon>
        <taxon>Peronosporomycetes</taxon>
        <taxon>Peronosporales</taxon>
        <taxon>Peronosporaceae</taxon>
        <taxon>Phytophthora</taxon>
    </lineage>
</organism>
<dbReference type="GeneID" id="20641194"/>
<protein>
    <submittedName>
        <fullName evidence="2">Uncharacterized protein</fullName>
    </submittedName>
</protein>
<reference evidence="2 3" key="1">
    <citation type="journal article" date="2006" name="Science">
        <title>Phytophthora genome sequences uncover evolutionary origins and mechanisms of pathogenesis.</title>
        <authorList>
            <person name="Tyler B.M."/>
            <person name="Tripathy S."/>
            <person name="Zhang X."/>
            <person name="Dehal P."/>
            <person name="Jiang R.H."/>
            <person name="Aerts A."/>
            <person name="Arredondo F.D."/>
            <person name="Baxter L."/>
            <person name="Bensasson D."/>
            <person name="Beynon J.L."/>
            <person name="Chapman J."/>
            <person name="Damasceno C.M."/>
            <person name="Dorrance A.E."/>
            <person name="Dou D."/>
            <person name="Dickerman A.W."/>
            <person name="Dubchak I.L."/>
            <person name="Garbelotto M."/>
            <person name="Gijzen M."/>
            <person name="Gordon S.G."/>
            <person name="Govers F."/>
            <person name="Grunwald N.J."/>
            <person name="Huang W."/>
            <person name="Ivors K.L."/>
            <person name="Jones R.W."/>
            <person name="Kamoun S."/>
            <person name="Krampis K."/>
            <person name="Lamour K.H."/>
            <person name="Lee M.K."/>
            <person name="McDonald W.H."/>
            <person name="Medina M."/>
            <person name="Meijer H.J."/>
            <person name="Nordberg E.K."/>
            <person name="Maclean D.J."/>
            <person name="Ospina-Giraldo M.D."/>
            <person name="Morris P.F."/>
            <person name="Phuntumart V."/>
            <person name="Putnam N.H."/>
            <person name="Rash S."/>
            <person name="Rose J.K."/>
            <person name="Sakihama Y."/>
            <person name="Salamov A.A."/>
            <person name="Savidor A."/>
            <person name="Scheuring C.F."/>
            <person name="Smith B.M."/>
            <person name="Sobral B.W."/>
            <person name="Terry A."/>
            <person name="Torto-Alalibo T.A."/>
            <person name="Win J."/>
            <person name="Xu Z."/>
            <person name="Zhang H."/>
            <person name="Grigoriev I.V."/>
            <person name="Rokhsar D.S."/>
            <person name="Boore J.L."/>
        </authorList>
    </citation>
    <scope>NUCLEOTIDE SEQUENCE [LARGE SCALE GENOMIC DNA]</scope>
    <source>
        <strain evidence="2 3">P6497</strain>
    </source>
</reference>
<dbReference type="AlphaFoldDB" id="G4YJN4"/>